<dbReference type="FunFam" id="3.40.366.10:FF:000002">
    <property type="entry name" value="Probable polyketide synthase 2"/>
    <property type="match status" value="1"/>
</dbReference>
<dbReference type="SMART" id="SM00827">
    <property type="entry name" value="PKS_AT"/>
    <property type="match status" value="1"/>
</dbReference>
<feature type="region of interest" description="Disordered" evidence="10">
    <location>
        <begin position="464"/>
        <end position="508"/>
    </location>
</feature>
<dbReference type="PROSITE" id="PS52004">
    <property type="entry name" value="KS3_2"/>
    <property type="match status" value="1"/>
</dbReference>
<dbReference type="Pfam" id="PF16197">
    <property type="entry name" value="KAsynt_C_assoc"/>
    <property type="match status" value="1"/>
</dbReference>
<dbReference type="InterPro" id="IPR015083">
    <property type="entry name" value="NorB/c/GfsB-D-like_docking"/>
</dbReference>
<dbReference type="InterPro" id="IPR049551">
    <property type="entry name" value="PKS_DH_C"/>
</dbReference>
<dbReference type="SUPFAM" id="SSF47336">
    <property type="entry name" value="ACP-like"/>
    <property type="match status" value="1"/>
</dbReference>
<dbReference type="InterPro" id="IPR014031">
    <property type="entry name" value="Ketoacyl_synth_C"/>
</dbReference>
<proteinExistence type="predicted"/>
<dbReference type="SUPFAM" id="SSF55048">
    <property type="entry name" value="Probable ACP-binding domain of malonyl-CoA ACP transacylase"/>
    <property type="match status" value="1"/>
</dbReference>
<feature type="region of interest" description="C-terminal hotdog fold" evidence="9">
    <location>
        <begin position="1077"/>
        <end position="1210"/>
    </location>
</feature>
<dbReference type="Gene3D" id="3.10.129.110">
    <property type="entry name" value="Polyketide synthase dehydratase"/>
    <property type="match status" value="1"/>
</dbReference>
<feature type="region of interest" description="N-terminal hotdog fold" evidence="9">
    <location>
        <begin position="946"/>
        <end position="1065"/>
    </location>
</feature>
<evidence type="ECO:0000256" key="3">
    <source>
        <dbReference type="ARBA" id="ARBA00022450"/>
    </source>
</evidence>
<evidence type="ECO:0000256" key="6">
    <source>
        <dbReference type="ARBA" id="ARBA00023194"/>
    </source>
</evidence>
<dbReference type="SMART" id="SM00826">
    <property type="entry name" value="PKS_DH"/>
    <property type="match status" value="1"/>
</dbReference>
<keyword evidence="7" id="KW-0511">Multifunctional enzyme</keyword>
<dbReference type="FunFam" id="3.40.50.720:FF:000209">
    <property type="entry name" value="Polyketide synthase Pks12"/>
    <property type="match status" value="1"/>
</dbReference>
<evidence type="ECO:0000259" key="11">
    <source>
        <dbReference type="PROSITE" id="PS50075"/>
    </source>
</evidence>
<dbReference type="InterPro" id="IPR049900">
    <property type="entry name" value="PKS_mFAS_DH"/>
</dbReference>
<dbReference type="InterPro" id="IPR018201">
    <property type="entry name" value="Ketoacyl_synth_AS"/>
</dbReference>
<comment type="caution">
    <text evidence="14">The sequence shown here is derived from an EMBL/GenBank/DDBJ whole genome shotgun (WGS) entry which is preliminary data.</text>
</comment>
<dbReference type="GO" id="GO:0004312">
    <property type="term" value="F:fatty acid synthase activity"/>
    <property type="evidence" value="ECO:0007669"/>
    <property type="project" value="TreeGrafter"/>
</dbReference>
<dbReference type="SUPFAM" id="SSF53901">
    <property type="entry name" value="Thiolase-like"/>
    <property type="match status" value="1"/>
</dbReference>
<dbReference type="Pfam" id="PF00698">
    <property type="entry name" value="Acyl_transf_1"/>
    <property type="match status" value="1"/>
</dbReference>
<keyword evidence="6" id="KW-0045">Antibiotic biosynthesis</keyword>
<dbReference type="Gene3D" id="1.10.1200.10">
    <property type="entry name" value="ACP-like"/>
    <property type="match status" value="1"/>
</dbReference>
<dbReference type="InterPro" id="IPR036291">
    <property type="entry name" value="NAD(P)-bd_dom_sf"/>
</dbReference>
<feature type="active site" description="Proton acceptor; for dehydratase activity" evidence="9">
    <location>
        <position position="978"/>
    </location>
</feature>
<dbReference type="PANTHER" id="PTHR43775:SF51">
    <property type="entry name" value="INACTIVE PHENOLPHTHIOCEROL SYNTHESIS POLYKETIDE SYNTHASE TYPE I PKS1-RELATED"/>
    <property type="match status" value="1"/>
</dbReference>
<dbReference type="GO" id="GO:0006633">
    <property type="term" value="P:fatty acid biosynthetic process"/>
    <property type="evidence" value="ECO:0007669"/>
    <property type="project" value="InterPro"/>
</dbReference>
<dbReference type="InterPro" id="IPR049552">
    <property type="entry name" value="PKS_DH_N"/>
</dbReference>
<evidence type="ECO:0000259" key="12">
    <source>
        <dbReference type="PROSITE" id="PS52004"/>
    </source>
</evidence>
<dbReference type="OrthoDB" id="9778690at2"/>
<dbReference type="SUPFAM" id="SSF52151">
    <property type="entry name" value="FabD/lysophospholipase-like"/>
    <property type="match status" value="1"/>
</dbReference>
<dbReference type="Pfam" id="PF08990">
    <property type="entry name" value="Docking"/>
    <property type="match status" value="1"/>
</dbReference>
<dbReference type="InterPro" id="IPR013968">
    <property type="entry name" value="PKS_KR"/>
</dbReference>
<dbReference type="InterPro" id="IPR020807">
    <property type="entry name" value="PKS_DH"/>
</dbReference>
<evidence type="ECO:0000313" key="15">
    <source>
        <dbReference type="Proteomes" id="UP000286931"/>
    </source>
</evidence>
<evidence type="ECO:0000256" key="5">
    <source>
        <dbReference type="ARBA" id="ARBA00022679"/>
    </source>
</evidence>
<reference evidence="14 15" key="1">
    <citation type="submission" date="2018-12" db="EMBL/GenBank/DDBJ databases">
        <title>Draft genome sequence of Embleya hyalina NBRC 13850T.</title>
        <authorList>
            <person name="Komaki H."/>
            <person name="Hosoyama A."/>
            <person name="Kimura A."/>
            <person name="Ichikawa N."/>
            <person name="Tamura T."/>
        </authorList>
    </citation>
    <scope>NUCLEOTIDE SEQUENCE [LARGE SCALE GENOMIC DNA]</scope>
    <source>
        <strain evidence="14 15">NBRC 13850</strain>
    </source>
</reference>
<dbReference type="PROSITE" id="PS52019">
    <property type="entry name" value="PKS_MFAS_DH"/>
    <property type="match status" value="1"/>
</dbReference>
<evidence type="ECO:0000256" key="4">
    <source>
        <dbReference type="ARBA" id="ARBA00022553"/>
    </source>
</evidence>
<dbReference type="InterPro" id="IPR020841">
    <property type="entry name" value="PKS_Beta-ketoAc_synthase_dom"/>
</dbReference>
<dbReference type="SMART" id="SM01294">
    <property type="entry name" value="PKS_PP_betabranch"/>
    <property type="match status" value="1"/>
</dbReference>
<dbReference type="CDD" id="cd08956">
    <property type="entry name" value="KR_3_FAS_SDR_x"/>
    <property type="match status" value="1"/>
</dbReference>
<dbReference type="InterPro" id="IPR009081">
    <property type="entry name" value="PP-bd_ACP"/>
</dbReference>
<dbReference type="PROSITE" id="PS00606">
    <property type="entry name" value="KS3_1"/>
    <property type="match status" value="1"/>
</dbReference>
<evidence type="ECO:0000256" key="1">
    <source>
        <dbReference type="ARBA" id="ARBA00001957"/>
    </source>
</evidence>
<dbReference type="Gene3D" id="3.90.180.10">
    <property type="entry name" value="Medium-chain alcohol dehydrogenases, catalytic domain"/>
    <property type="match status" value="1"/>
</dbReference>
<dbReference type="Pfam" id="PF00550">
    <property type="entry name" value="PP-binding"/>
    <property type="match status" value="1"/>
</dbReference>
<name>A0A401YVA9_9ACTN</name>
<dbReference type="GO" id="GO:0033068">
    <property type="term" value="P:macrolide biosynthetic process"/>
    <property type="evidence" value="ECO:0007669"/>
    <property type="project" value="UniProtKB-ARBA"/>
</dbReference>
<dbReference type="GO" id="GO:0031177">
    <property type="term" value="F:phosphopantetheine binding"/>
    <property type="evidence" value="ECO:0007669"/>
    <property type="project" value="InterPro"/>
</dbReference>
<dbReference type="InterPro" id="IPR014030">
    <property type="entry name" value="Ketoacyl_synth_N"/>
</dbReference>
<dbReference type="CDD" id="cd00833">
    <property type="entry name" value="PKS"/>
    <property type="match status" value="1"/>
</dbReference>
<dbReference type="SMART" id="SM00829">
    <property type="entry name" value="PKS_ER"/>
    <property type="match status" value="1"/>
</dbReference>
<keyword evidence="3" id="KW-0596">Phosphopantetheine</keyword>
<dbReference type="SMART" id="SM00823">
    <property type="entry name" value="PKS_PP"/>
    <property type="match status" value="1"/>
</dbReference>
<dbReference type="FunFam" id="3.40.47.10:FF:000019">
    <property type="entry name" value="Polyketide synthase type I"/>
    <property type="match status" value="1"/>
</dbReference>
<organism evidence="14 15">
    <name type="scientific">Embleya hyalina</name>
    <dbReference type="NCBI Taxonomy" id="516124"/>
    <lineage>
        <taxon>Bacteria</taxon>
        <taxon>Bacillati</taxon>
        <taxon>Actinomycetota</taxon>
        <taxon>Actinomycetes</taxon>
        <taxon>Kitasatosporales</taxon>
        <taxon>Streptomycetaceae</taxon>
        <taxon>Embleya</taxon>
    </lineage>
</organism>
<dbReference type="SMART" id="SM00822">
    <property type="entry name" value="PKS_KR"/>
    <property type="match status" value="1"/>
</dbReference>
<dbReference type="InterPro" id="IPR032821">
    <property type="entry name" value="PKS_assoc"/>
</dbReference>
<dbReference type="InterPro" id="IPR016039">
    <property type="entry name" value="Thiolase-like"/>
</dbReference>
<dbReference type="InterPro" id="IPR014043">
    <property type="entry name" value="Acyl_transferase_dom"/>
</dbReference>
<dbReference type="RefSeq" id="WP_126640451.1">
    <property type="nucleotide sequence ID" value="NZ_BIFH01000028.1"/>
</dbReference>
<dbReference type="InterPro" id="IPR016036">
    <property type="entry name" value="Malonyl_transacylase_ACP-bd"/>
</dbReference>
<evidence type="ECO:0000256" key="9">
    <source>
        <dbReference type="PROSITE-ProRule" id="PRU01363"/>
    </source>
</evidence>
<dbReference type="InterPro" id="IPR011032">
    <property type="entry name" value="GroES-like_sf"/>
</dbReference>
<dbReference type="InterPro" id="IPR057326">
    <property type="entry name" value="KR_dom"/>
</dbReference>
<dbReference type="Gene3D" id="3.40.366.10">
    <property type="entry name" value="Malonyl-Coenzyme A Acyl Carrier Protein, domain 2"/>
    <property type="match status" value="1"/>
</dbReference>
<comment type="pathway">
    <text evidence="2">Antibiotic biosynthesis.</text>
</comment>
<evidence type="ECO:0000256" key="10">
    <source>
        <dbReference type="SAM" id="MobiDB-lite"/>
    </source>
</evidence>
<dbReference type="InterPro" id="IPR020806">
    <property type="entry name" value="PKS_PP-bd"/>
</dbReference>
<evidence type="ECO:0000313" key="14">
    <source>
        <dbReference type="EMBL" id="GCD98554.1"/>
    </source>
</evidence>
<dbReference type="EMBL" id="BIFH01000028">
    <property type="protein sequence ID" value="GCD98554.1"/>
    <property type="molecule type" value="Genomic_DNA"/>
</dbReference>
<gene>
    <name evidence="14" type="primary">pks12_5</name>
    <name evidence="14" type="ORF">EHYA_06261</name>
</gene>
<accession>A0A401YVA9</accession>
<comment type="cofactor">
    <cofactor evidence="1">
        <name>pantetheine 4'-phosphate</name>
        <dbReference type="ChEBI" id="CHEBI:47942"/>
    </cofactor>
</comment>
<dbReference type="PROSITE" id="PS00012">
    <property type="entry name" value="PHOSPHOPANTETHEINE"/>
    <property type="match status" value="1"/>
</dbReference>
<keyword evidence="8" id="KW-0012">Acyltransferase</keyword>
<dbReference type="Gene3D" id="3.30.70.3290">
    <property type="match status" value="1"/>
</dbReference>
<keyword evidence="4" id="KW-0597">Phosphoprotein</keyword>
<dbReference type="Pfam" id="PF02801">
    <property type="entry name" value="Ketoacyl-synt_C"/>
    <property type="match status" value="1"/>
</dbReference>
<feature type="compositionally biased region" description="Acidic residues" evidence="10">
    <location>
        <begin position="464"/>
        <end position="477"/>
    </location>
</feature>
<protein>
    <submittedName>
        <fullName evidence="14">Polyketide synthase</fullName>
    </submittedName>
</protein>
<feature type="domain" description="Carrier" evidence="11">
    <location>
        <begin position="1977"/>
        <end position="2052"/>
    </location>
</feature>
<keyword evidence="5" id="KW-0808">Transferase</keyword>
<dbReference type="SUPFAM" id="SSF50129">
    <property type="entry name" value="GroES-like"/>
    <property type="match status" value="1"/>
</dbReference>
<feature type="domain" description="Ketosynthase family 3 (KS3)" evidence="12">
    <location>
        <begin position="33"/>
        <end position="462"/>
    </location>
</feature>
<keyword evidence="15" id="KW-1185">Reference proteome</keyword>
<dbReference type="InterPro" id="IPR055123">
    <property type="entry name" value="SpnB-like_Rossmann"/>
</dbReference>
<dbReference type="InterPro" id="IPR050091">
    <property type="entry name" value="PKS_NRPS_Biosynth_Enz"/>
</dbReference>
<dbReference type="InterPro" id="IPR016035">
    <property type="entry name" value="Acyl_Trfase/lysoPLipase"/>
</dbReference>
<evidence type="ECO:0000256" key="7">
    <source>
        <dbReference type="ARBA" id="ARBA00023268"/>
    </source>
</evidence>
<dbReference type="FunFam" id="1.10.1200.10:FF:000007">
    <property type="entry name" value="Probable polyketide synthase pks17"/>
    <property type="match status" value="1"/>
</dbReference>
<dbReference type="PANTHER" id="PTHR43775">
    <property type="entry name" value="FATTY ACID SYNTHASE"/>
    <property type="match status" value="1"/>
</dbReference>
<dbReference type="InterPro" id="IPR036736">
    <property type="entry name" value="ACP-like_sf"/>
</dbReference>
<dbReference type="Pfam" id="PF22953">
    <property type="entry name" value="SpnB_Rossmann"/>
    <property type="match status" value="1"/>
</dbReference>
<dbReference type="Pfam" id="PF21089">
    <property type="entry name" value="PKS_DH_N"/>
    <property type="match status" value="1"/>
</dbReference>
<dbReference type="SUPFAM" id="SSF51735">
    <property type="entry name" value="NAD(P)-binding Rossmann-fold domains"/>
    <property type="match status" value="3"/>
</dbReference>
<evidence type="ECO:0000256" key="2">
    <source>
        <dbReference type="ARBA" id="ARBA00004792"/>
    </source>
</evidence>
<dbReference type="GO" id="GO:0004315">
    <property type="term" value="F:3-oxoacyl-[acyl-carrier-protein] synthase activity"/>
    <property type="evidence" value="ECO:0007669"/>
    <property type="project" value="InterPro"/>
</dbReference>
<feature type="active site" description="Proton donor; for dehydratase activity" evidence="9">
    <location>
        <position position="1136"/>
    </location>
</feature>
<dbReference type="GO" id="GO:0016491">
    <property type="term" value="F:oxidoreductase activity"/>
    <property type="evidence" value="ECO:0007669"/>
    <property type="project" value="InterPro"/>
</dbReference>
<dbReference type="Pfam" id="PF08659">
    <property type="entry name" value="KR"/>
    <property type="match status" value="1"/>
</dbReference>
<dbReference type="SMART" id="SM00825">
    <property type="entry name" value="PKS_KS"/>
    <property type="match status" value="1"/>
</dbReference>
<dbReference type="InterPro" id="IPR006162">
    <property type="entry name" value="Ppantetheine_attach_site"/>
</dbReference>
<evidence type="ECO:0000256" key="8">
    <source>
        <dbReference type="ARBA" id="ARBA00023315"/>
    </source>
</evidence>
<dbReference type="Pfam" id="PF00109">
    <property type="entry name" value="ketoacyl-synt"/>
    <property type="match status" value="1"/>
</dbReference>
<dbReference type="InterPro" id="IPR020843">
    <property type="entry name" value="ER"/>
</dbReference>
<dbReference type="CDD" id="cd05195">
    <property type="entry name" value="enoyl_red"/>
    <property type="match status" value="1"/>
</dbReference>
<dbReference type="PROSITE" id="PS50075">
    <property type="entry name" value="CARRIER"/>
    <property type="match status" value="1"/>
</dbReference>
<feature type="domain" description="PKS/mFAS DH" evidence="13">
    <location>
        <begin position="946"/>
        <end position="1210"/>
    </location>
</feature>
<dbReference type="Pfam" id="PF14765">
    <property type="entry name" value="PS-DH"/>
    <property type="match status" value="1"/>
</dbReference>
<dbReference type="Gene3D" id="3.40.47.10">
    <property type="match status" value="1"/>
</dbReference>
<dbReference type="Pfam" id="PF13602">
    <property type="entry name" value="ADH_zinc_N_2"/>
    <property type="match status" value="1"/>
</dbReference>
<dbReference type="Proteomes" id="UP000286931">
    <property type="component" value="Unassembled WGS sequence"/>
</dbReference>
<dbReference type="InterPro" id="IPR042104">
    <property type="entry name" value="PKS_dehydratase_sf"/>
</dbReference>
<dbReference type="Gene3D" id="3.40.50.720">
    <property type="entry name" value="NAD(P)-binding Rossmann-like Domain"/>
    <property type="match status" value="3"/>
</dbReference>
<sequence length="2126" mass="223661">MENEGRLRNYLKQAVGELQDTRERLRELEQAAAEPIAIVGMACRFPGGVESPAGLWELVAEGRDAIAAFPTDRGWDVDGRYDPDPGVPGSYYARGGGFLYDAADFDADFFGISPREALAMDPQQRLLLETAWEALERTGTDPQALRGSDTGVFVGLMGHGGQRYGLGAEEAGRGGDGFGGTGSAASVASGRIAYLLGLEGPALTVDTACSSSLVSMHLASRSLRKGECSLALVGGASVMATLDTFVDFSRQRGLAEDGRCKAFAATADGTGWSEGVGMVVLARLSDARRLGYPVHAVIRGSAVNSDGASNGLTAPNGPSQQRVIRRALADAGLTAADVDVVDAHGTGTRLGDPIEAQALLATYGRERPDDRPLWLGSLKSNIGHTQAAAGVGGVIKMVQALRHGLLPRTLHVDEPTPAVDWASGAVELLTEARAWPETGRPRRAAVSAFGISGTNAHVIIEEAPAEPEPEPEPESEPGVEPGLEQGSEPESEPVSTPGPAPDSGHPAVPLLLSAASAPALAARARQLHEFTAADPAAPVAAALAGRAPRLAHRAAVLGTDPAAGLRALAEGRPSPDVLLGTARPRGKTVFVFPGQGSQWSGMALDLYRESPVFRACLDRCADALEPHVDWNLVDALAGPLDRVDVVQPALWAVMISIAALWESHGLAPDAVLGHSQGEIAAAYVAGALSLADSATVVTARSKAIVRLAGTGGMASVHLPRADTAHRIERYAGAVEIAAVNGPGSTVVSGTPAALTDLVESCEADGIRARLIPVDYASHSAHVEALRDDILGTLAGIRPRPTRVPFHSTVTNEILVGPELDAEYWFRNLRHTVGFAAGTRALLDRGHRVFVEVSAHPVLTTAIGETIEEAETPDTVVLESLRRDEGGSTRFAAGLAGAYVHGIEIGWQLPPCDVELPTYPFQRRRYWLEEPAAIGDITALGLHRADHPMLGAALRTADAETLVLTGRLSPAAQPWLADHGIGESVLLPGAAMVELALQAGDRVGRAHLAELTMRAPVVVDADLDLQVLIGPEVDAGRPVAVYTSPSGRDEWTRHAQGVLTAEEPPAPGASTSWPPPGAVAVPLDGFYETLAERGYAYGPAFRGVRAAWRDGEVIHASVALPDEVDVSGFGLHPALLDASLHAAGLADTGELRLPFGWTDVHVYATAARTVRVSLSPAGSDAIALLVTDEAGQVVASVGGLSLRPVDADAFGRARVDTSALFGLDLVPIDLPEPPAEHSWFTLSATGHDRPNPPSSAQAALWTCPTGDLEDVVARTLEVVRDWLADADPAEVPLVVLTRADEPAHRAVTGLLRTARSEHPGRLRHIDVDDHPHTGRALPAAMAVDHPELVLRAGTGAVPRLVRASASPALPEPHDRPWRLAPTHRGDLDGLSLAACPEVTRPLAAGEVRVALRAGGLNFKAVLLELGMVARDEWSSLGEGAGVVLEVGADVTGLAPGDRVMGLFTGGLGTESVSDRRLVVPMPEHLSFAQAAGVPVVYLTAYYGLADLAGLRSGESLLLHAATGGVGFAAQQLARHWGAAVFGTASAGKRDVLHAWGFDDDHLADSRSLGYAERFGRTTGGRGVDVVLNALAHEHVEESLTLLSPGGRFVEMGKTDIRDPEEIAKTHPGVRYRAFDVMDAGFERLGEMLEAIRVLFDEGALRPMPLTTFEIQRAPEAFRYLRQARHVGKIVLTIPAPLDPDGTVLITGGTGVLGGVIARHLVAEHGARRLLLTSRRGPAAEGAGALLDDLRAAGADVDVVACDVTDREALAELIGSTHRLTGVVHAAGVLSDGVLEALTRDDLDAVLRAKARSAWDLHELTRDHDLSLFVLFSSAAGVLGNAGQGGYAAANAFLDGLAEHRRGLGLPGLSIAWGLWARESAMTGHMSDTDRDRLARIGLGAITDEQGAALFDAALALRRPVAVAVPIDVAALRGSGRPRPDILSALDPSGPTRRRVAARATDTSRADRFLELPERRRRRELLELVRESAALVLGHETAAAVDADSAFKELGFDSLTAVELRNRLGNGTGLRLPPTVVFDHPTPVELAGFLDELLVPAEETGVRSVVTGLDRLAVADLDDEERDLLAKGLQEVLRRLAAPTDAGGEDRDFTAASDDELFDFIDGELDIA</sequence>
<evidence type="ECO:0000259" key="13">
    <source>
        <dbReference type="PROSITE" id="PS52019"/>
    </source>
</evidence>
<dbReference type="InterPro" id="IPR001227">
    <property type="entry name" value="Ac_transferase_dom_sf"/>
</dbReference>